<dbReference type="GO" id="GO:0006506">
    <property type="term" value="P:GPI anchor biosynthetic process"/>
    <property type="evidence" value="ECO:0007669"/>
    <property type="project" value="InterPro"/>
</dbReference>
<organism evidence="2 3">
    <name type="scientific">Babesia duncani</name>
    <dbReference type="NCBI Taxonomy" id="323732"/>
    <lineage>
        <taxon>Eukaryota</taxon>
        <taxon>Sar</taxon>
        <taxon>Alveolata</taxon>
        <taxon>Apicomplexa</taxon>
        <taxon>Aconoidasida</taxon>
        <taxon>Piroplasmida</taxon>
        <taxon>Babesiidae</taxon>
        <taxon>Babesia</taxon>
    </lineage>
</organism>
<keyword evidence="2" id="KW-0808">Transferase</keyword>
<evidence type="ECO:0000313" key="2">
    <source>
        <dbReference type="EMBL" id="KAK2196293.1"/>
    </source>
</evidence>
<keyword evidence="1" id="KW-0472">Membrane</keyword>
<evidence type="ECO:0000256" key="1">
    <source>
        <dbReference type="SAM" id="Phobius"/>
    </source>
</evidence>
<keyword evidence="2" id="KW-0328">Glycosyltransferase</keyword>
<dbReference type="Pfam" id="PF05024">
    <property type="entry name" value="Gpi1"/>
    <property type="match status" value="1"/>
</dbReference>
<accession>A0AAD9PK42</accession>
<dbReference type="Proteomes" id="UP001214638">
    <property type="component" value="Unassembled WGS sequence"/>
</dbReference>
<dbReference type="AlphaFoldDB" id="A0AAD9PK42"/>
<dbReference type="RefSeq" id="XP_067803135.1">
    <property type="nucleotide sequence ID" value="XM_067946571.1"/>
</dbReference>
<keyword evidence="3" id="KW-1185">Reference proteome</keyword>
<dbReference type="PANTHER" id="PTHR21329">
    <property type="entry name" value="PHOSPHATIDYLINOSITOL N-ACETYLGLUCOSAMINYLTRANSFERASE SUBUNIT Q-RELATED"/>
    <property type="match status" value="1"/>
</dbReference>
<feature type="transmembrane region" description="Helical" evidence="1">
    <location>
        <begin position="387"/>
        <end position="420"/>
    </location>
</feature>
<evidence type="ECO:0000313" key="3">
    <source>
        <dbReference type="Proteomes" id="UP001214638"/>
    </source>
</evidence>
<keyword evidence="1" id="KW-0812">Transmembrane</keyword>
<keyword evidence="1" id="KW-1133">Transmembrane helix</keyword>
<reference evidence="2" key="1">
    <citation type="journal article" date="2023" name="Nat. Microbiol.">
        <title>Babesia duncani multi-omics identifies virulence factors and drug targets.</title>
        <authorList>
            <person name="Singh P."/>
            <person name="Lonardi S."/>
            <person name="Liang Q."/>
            <person name="Vydyam P."/>
            <person name="Khabirova E."/>
            <person name="Fang T."/>
            <person name="Gihaz S."/>
            <person name="Thekkiniath J."/>
            <person name="Munshi M."/>
            <person name="Abel S."/>
            <person name="Ciampossin L."/>
            <person name="Batugedara G."/>
            <person name="Gupta M."/>
            <person name="Lu X.M."/>
            <person name="Lenz T."/>
            <person name="Chakravarty S."/>
            <person name="Cornillot E."/>
            <person name="Hu Y."/>
            <person name="Ma W."/>
            <person name="Gonzalez L.M."/>
            <person name="Sanchez S."/>
            <person name="Estrada K."/>
            <person name="Sanchez-Flores A."/>
            <person name="Montero E."/>
            <person name="Harb O.S."/>
            <person name="Le Roch K.G."/>
            <person name="Mamoun C.B."/>
        </authorList>
    </citation>
    <scope>NUCLEOTIDE SEQUENCE</scope>
    <source>
        <strain evidence="2">WA1</strain>
    </source>
</reference>
<dbReference type="GeneID" id="94335833"/>
<dbReference type="EMBL" id="JALLKP010000002">
    <property type="protein sequence ID" value="KAK2196293.1"/>
    <property type="molecule type" value="Genomic_DNA"/>
</dbReference>
<proteinExistence type="predicted"/>
<dbReference type="GO" id="GO:0016020">
    <property type="term" value="C:membrane"/>
    <property type="evidence" value="ECO:0007669"/>
    <property type="project" value="InterPro"/>
</dbReference>
<name>A0AAD9PK42_9APIC</name>
<gene>
    <name evidence="2" type="ORF">BdWA1_001535</name>
</gene>
<dbReference type="InterPro" id="IPR007720">
    <property type="entry name" value="PigQ/GPI1"/>
</dbReference>
<dbReference type="GO" id="GO:0005783">
    <property type="term" value="C:endoplasmic reticulum"/>
    <property type="evidence" value="ECO:0007669"/>
    <property type="project" value="TreeGrafter"/>
</dbReference>
<feature type="transmembrane region" description="Helical" evidence="1">
    <location>
        <begin position="281"/>
        <end position="299"/>
    </location>
</feature>
<dbReference type="KEGG" id="bdw:94335833"/>
<comment type="caution">
    <text evidence="2">The sequence shown here is derived from an EMBL/GenBank/DDBJ whole genome shotgun (WGS) entry which is preliminary data.</text>
</comment>
<sequence>MSDVNINDNTTKGHIICPENVPIDEELCHLQWQLNHKKSLIIASYRPQQRPELERGLHELLKRPQLSLFENLKLIQGNLKKTKYQIIRYNGEHFNILEENELLKLAPNVDLKCTCSTILVGVGIGSLLIKTTNIKPISPSRSRTPIFPIHIWLLVMYRWCLQLFSRPSFLCRILACLSKFSCMLHVQYSLVQGLCNAIHRLDSAANVLEYIEARHCLNARVCGLVLDALIGILVFVKRSWWLYWINYIRALCREKYTGIFRIGVYQFTVKIGHYCKVNSEVAALLSMTLLNNILIWSLIKPKCAEIFKMMSNIFEHASILGISSQIGFLADMATMETWHVLYTQTIMATITKWFQYYIYSLLQLFKGKKWNELKTALDSNHYTRDQLFLGTVIFTLLVILYPTIWLFYITFVLMLLPIVFAKTILKCLAELIIHNPIYFILHNLLGTSTFKQQVRIEYNRKNPTDSDCLSLVCHGFSVGVFEPLELGIRQRVWGSMPFVLLRNIARCYKIVGDSYMLI</sequence>
<dbReference type="GO" id="GO:0016757">
    <property type="term" value="F:glycosyltransferase activity"/>
    <property type="evidence" value="ECO:0007669"/>
    <property type="project" value="UniProtKB-KW"/>
</dbReference>
<dbReference type="PANTHER" id="PTHR21329:SF3">
    <property type="entry name" value="PHOSPHATIDYLINOSITOL N-ACETYLGLUCOSAMINYLTRANSFERASE SUBUNIT Q"/>
    <property type="match status" value="1"/>
</dbReference>
<protein>
    <submittedName>
        <fullName evidence="2">Phosphatidylinositol N-acetylglucosaminyltransferase subunit Q-GPI1</fullName>
    </submittedName>
</protein>